<evidence type="ECO:0000256" key="1">
    <source>
        <dbReference type="ARBA" id="ARBA00000900"/>
    </source>
</evidence>
<evidence type="ECO:0000256" key="5">
    <source>
        <dbReference type="ARBA" id="ARBA00022741"/>
    </source>
</evidence>
<evidence type="ECO:0000256" key="4">
    <source>
        <dbReference type="ARBA" id="ARBA00022679"/>
    </source>
</evidence>
<dbReference type="SUPFAM" id="SSF56112">
    <property type="entry name" value="Protein kinase-like (PK-like)"/>
    <property type="match status" value="1"/>
</dbReference>
<dbReference type="OrthoDB" id="4062651at2759"/>
<dbReference type="PROSITE" id="PS00108">
    <property type="entry name" value="PROTEIN_KINASE_ST"/>
    <property type="match status" value="1"/>
</dbReference>
<keyword evidence="7" id="KW-0833">Ubl conjugation pathway</keyword>
<sequence length="752" mass="84907">MASRYEALEDSKERVVEDTVFVALGKDVKECRPTLMWSLGNSGGKRICILHVHQPAQRIPGGMGAFVPASSLQENVVREHRETERQKMHALLDKYLQICRQNGVKAQKLYIETDSIEKGIVELISRHRIRQLVMGATAEKDHPKKMMEIRISKVKYVREQAPVYCQVQFICKGHLTFTSTAGQLNSTQSLGRCLNPILMQGPYQNREASAETETGQSSHLKSQSFPLEGNMVSTATGPPNYSSAPSVTLGHDVYSNGRSIYDIPFPEGTEEGNSDTWDALSKTTSCPSSSSTSSPNRVVGFTLNERHKNGVELNPFSPALDYSGNSSTVQVISSSMQMNPSFLSGASDTSRCSSYDRSLDNSLFDQLQQAMEEAEKETLRRQKAEKDMIEARRRIKLKSPKAQEEMVQRKEIEETLAKERQEVEKVKTQRDRLRVELQDYEERQIAFKSQLEKLQKEWDELQIEHDNALKEVEALRSRQMPQFSEFSRAEIEEATQNFDESQKIGQGGYGSIYQGLLLQTKVAIKRLESNGEQGISEFQMEVRVLSRLSHPNLVRLLGFCPEVYALIYEYVPNGSLEDRLRCRNNSPPLSWETRTRIAMELCSVLVYLHNNKPDSIVHGDLKPSNILLDANFFSKLSDFGICRMLRRDRNSRNDTTLSHITIPKGTLPYIDPESAFSIANEVKYAVDTGNLKALLDPLAGDWPIDLAQKLALLGLRCCDRNRMSRPDLGSDVLKGTEFLPTSGWESQRFSAI</sequence>
<dbReference type="SUPFAM" id="SSF52402">
    <property type="entry name" value="Adenine nucleotide alpha hydrolases-like"/>
    <property type="match status" value="1"/>
</dbReference>
<dbReference type="PROSITE" id="PS00107">
    <property type="entry name" value="PROTEIN_KINASE_ATP"/>
    <property type="match status" value="1"/>
</dbReference>
<keyword evidence="6" id="KW-0418">Kinase</keyword>
<evidence type="ECO:0000256" key="9">
    <source>
        <dbReference type="PROSITE-ProRule" id="PRU10141"/>
    </source>
</evidence>
<name>A0A6A1VN95_9ROSI</name>
<dbReference type="InterPro" id="IPR014729">
    <property type="entry name" value="Rossmann-like_a/b/a_fold"/>
</dbReference>
<evidence type="ECO:0000313" key="14">
    <source>
        <dbReference type="Proteomes" id="UP000516437"/>
    </source>
</evidence>
<dbReference type="Proteomes" id="UP000516437">
    <property type="component" value="Chromosome 5"/>
</dbReference>
<feature type="compositionally biased region" description="Low complexity" evidence="11">
    <location>
        <begin position="281"/>
        <end position="294"/>
    </location>
</feature>
<evidence type="ECO:0000256" key="2">
    <source>
        <dbReference type="ARBA" id="ARBA00012483"/>
    </source>
</evidence>
<dbReference type="CDD" id="cd01989">
    <property type="entry name" value="USP_STK_Ubox_N"/>
    <property type="match status" value="1"/>
</dbReference>
<keyword evidence="4" id="KW-0808">Transferase</keyword>
<reference evidence="13 14" key="1">
    <citation type="journal article" date="2019" name="Plant Biotechnol. J.">
        <title>The red bayberry genome and genetic basis of sex determination.</title>
        <authorList>
            <person name="Jia H.M."/>
            <person name="Jia H.J."/>
            <person name="Cai Q.L."/>
            <person name="Wang Y."/>
            <person name="Zhao H.B."/>
            <person name="Yang W.F."/>
            <person name="Wang G.Y."/>
            <person name="Li Y.H."/>
            <person name="Zhan D.L."/>
            <person name="Shen Y.T."/>
            <person name="Niu Q.F."/>
            <person name="Chang L."/>
            <person name="Qiu J."/>
            <person name="Zhao L."/>
            <person name="Xie H.B."/>
            <person name="Fu W.Y."/>
            <person name="Jin J."/>
            <person name="Li X.W."/>
            <person name="Jiao Y."/>
            <person name="Zhou C.C."/>
            <person name="Tu T."/>
            <person name="Chai C.Y."/>
            <person name="Gao J.L."/>
            <person name="Fan L.J."/>
            <person name="van de Weg E."/>
            <person name="Wang J.Y."/>
            <person name="Gao Z.S."/>
        </authorList>
    </citation>
    <scope>NUCLEOTIDE SEQUENCE [LARGE SCALE GENOMIC DNA]</scope>
    <source>
        <tissue evidence="13">Leaves</tissue>
    </source>
</reference>
<dbReference type="Gene3D" id="3.30.200.20">
    <property type="entry name" value="Phosphorylase Kinase, domain 1"/>
    <property type="match status" value="1"/>
</dbReference>
<dbReference type="PANTHER" id="PTHR45647:SF100">
    <property type="entry name" value="U-BOX DOMAIN-CONTAINING PROTEIN 33"/>
    <property type="match status" value="1"/>
</dbReference>
<keyword evidence="3" id="KW-0723">Serine/threonine-protein kinase</keyword>
<comment type="catalytic activity">
    <reaction evidence="1">
        <text>S-ubiquitinyl-[E2 ubiquitin-conjugating enzyme]-L-cysteine + [acceptor protein]-L-lysine = [E2 ubiquitin-conjugating enzyme]-L-cysteine + N(6)-ubiquitinyl-[acceptor protein]-L-lysine.</text>
        <dbReference type="EC" id="2.3.2.27"/>
    </reaction>
</comment>
<evidence type="ECO:0000256" key="8">
    <source>
        <dbReference type="ARBA" id="ARBA00022840"/>
    </source>
</evidence>
<dbReference type="GO" id="GO:0004674">
    <property type="term" value="F:protein serine/threonine kinase activity"/>
    <property type="evidence" value="ECO:0007669"/>
    <property type="project" value="UniProtKB-KW"/>
</dbReference>
<evidence type="ECO:0000256" key="6">
    <source>
        <dbReference type="ARBA" id="ARBA00022777"/>
    </source>
</evidence>
<dbReference type="GO" id="GO:0061630">
    <property type="term" value="F:ubiquitin protein ligase activity"/>
    <property type="evidence" value="ECO:0007669"/>
    <property type="project" value="UniProtKB-EC"/>
</dbReference>
<feature type="region of interest" description="Disordered" evidence="11">
    <location>
        <begin position="268"/>
        <end position="298"/>
    </location>
</feature>
<evidence type="ECO:0000313" key="13">
    <source>
        <dbReference type="EMBL" id="KAB1214369.1"/>
    </source>
</evidence>
<comment type="caution">
    <text evidence="13">The sequence shown here is derived from an EMBL/GenBank/DDBJ whole genome shotgun (WGS) entry which is preliminary data.</text>
</comment>
<dbReference type="InterPro" id="IPR008271">
    <property type="entry name" value="Ser/Thr_kinase_AS"/>
</dbReference>
<dbReference type="EC" id="2.3.2.27" evidence="2"/>
<organism evidence="13 14">
    <name type="scientific">Morella rubra</name>
    <name type="common">Chinese bayberry</name>
    <dbReference type="NCBI Taxonomy" id="262757"/>
    <lineage>
        <taxon>Eukaryota</taxon>
        <taxon>Viridiplantae</taxon>
        <taxon>Streptophyta</taxon>
        <taxon>Embryophyta</taxon>
        <taxon>Tracheophyta</taxon>
        <taxon>Spermatophyta</taxon>
        <taxon>Magnoliopsida</taxon>
        <taxon>eudicotyledons</taxon>
        <taxon>Gunneridae</taxon>
        <taxon>Pentapetalae</taxon>
        <taxon>rosids</taxon>
        <taxon>fabids</taxon>
        <taxon>Fagales</taxon>
        <taxon>Myricaceae</taxon>
        <taxon>Morella</taxon>
    </lineage>
</organism>
<dbReference type="InterPro" id="IPR017441">
    <property type="entry name" value="Protein_kinase_ATP_BS"/>
</dbReference>
<keyword evidence="14" id="KW-1185">Reference proteome</keyword>
<dbReference type="AlphaFoldDB" id="A0A6A1VN95"/>
<dbReference type="InterPro" id="IPR001245">
    <property type="entry name" value="Ser-Thr/Tyr_kinase_cat_dom"/>
</dbReference>
<keyword evidence="8 9" id="KW-0067">ATP-binding</keyword>
<dbReference type="Gene3D" id="3.40.50.620">
    <property type="entry name" value="HUPs"/>
    <property type="match status" value="1"/>
</dbReference>
<proteinExistence type="predicted"/>
<dbReference type="SMART" id="SM00220">
    <property type="entry name" value="S_TKc"/>
    <property type="match status" value="1"/>
</dbReference>
<accession>A0A6A1VN95</accession>
<keyword evidence="10" id="KW-0175">Coiled coil</keyword>
<protein>
    <recommendedName>
        <fullName evidence="2">RING-type E3 ubiquitin transferase</fullName>
        <ecNumber evidence="2">2.3.2.27</ecNumber>
    </recommendedName>
</protein>
<dbReference type="InterPro" id="IPR000719">
    <property type="entry name" value="Prot_kinase_dom"/>
</dbReference>
<feature type="binding site" evidence="9">
    <location>
        <position position="525"/>
    </location>
    <ligand>
        <name>ATP</name>
        <dbReference type="ChEBI" id="CHEBI:30616"/>
    </ligand>
</feature>
<feature type="coiled-coil region" evidence="10">
    <location>
        <begin position="364"/>
        <end position="478"/>
    </location>
</feature>
<dbReference type="InterPro" id="IPR051348">
    <property type="entry name" value="U-box_ubiquitin_ligases"/>
</dbReference>
<dbReference type="InterPro" id="IPR011009">
    <property type="entry name" value="Kinase-like_dom_sf"/>
</dbReference>
<keyword evidence="5 9" id="KW-0547">Nucleotide-binding</keyword>
<dbReference type="PANTHER" id="PTHR45647">
    <property type="entry name" value="OS02G0152300 PROTEIN"/>
    <property type="match status" value="1"/>
</dbReference>
<dbReference type="FunFam" id="3.30.200.20:FF:000039">
    <property type="entry name" value="receptor-like protein kinase FERONIA"/>
    <property type="match status" value="1"/>
</dbReference>
<evidence type="ECO:0000256" key="3">
    <source>
        <dbReference type="ARBA" id="ARBA00022527"/>
    </source>
</evidence>
<evidence type="ECO:0000259" key="12">
    <source>
        <dbReference type="PROSITE" id="PS50011"/>
    </source>
</evidence>
<dbReference type="PROSITE" id="PS50011">
    <property type="entry name" value="PROTEIN_KINASE_DOM"/>
    <property type="match status" value="1"/>
</dbReference>
<dbReference type="Gene3D" id="1.10.510.10">
    <property type="entry name" value="Transferase(Phosphotransferase) domain 1"/>
    <property type="match status" value="1"/>
</dbReference>
<feature type="domain" description="Protein kinase" evidence="12">
    <location>
        <begin position="498"/>
        <end position="752"/>
    </location>
</feature>
<dbReference type="EMBL" id="RXIC02000023">
    <property type="protein sequence ID" value="KAB1214369.1"/>
    <property type="molecule type" value="Genomic_DNA"/>
</dbReference>
<evidence type="ECO:0000256" key="7">
    <source>
        <dbReference type="ARBA" id="ARBA00022786"/>
    </source>
</evidence>
<evidence type="ECO:0000256" key="11">
    <source>
        <dbReference type="SAM" id="MobiDB-lite"/>
    </source>
</evidence>
<gene>
    <name evidence="13" type="ORF">CJ030_MR5G000868</name>
</gene>
<dbReference type="Pfam" id="PF07714">
    <property type="entry name" value="PK_Tyr_Ser-Thr"/>
    <property type="match status" value="1"/>
</dbReference>
<evidence type="ECO:0000256" key="10">
    <source>
        <dbReference type="SAM" id="Coils"/>
    </source>
</evidence>
<dbReference type="GO" id="GO:0005524">
    <property type="term" value="F:ATP binding"/>
    <property type="evidence" value="ECO:0007669"/>
    <property type="project" value="UniProtKB-UniRule"/>
</dbReference>